<keyword evidence="3" id="KW-0813">Transport</keyword>
<dbReference type="AlphaFoldDB" id="A0A9P7V2I4"/>
<dbReference type="GO" id="GO:0005737">
    <property type="term" value="C:cytoplasm"/>
    <property type="evidence" value="ECO:0007669"/>
    <property type="project" value="UniProtKB-SubCell"/>
</dbReference>
<dbReference type="GO" id="GO:0071630">
    <property type="term" value="P:nuclear protein quality control by the ubiquitin-proteasome system"/>
    <property type="evidence" value="ECO:0007669"/>
    <property type="project" value="UniProtKB-UniRule"/>
</dbReference>
<keyword evidence="3" id="KW-0963">Cytoplasm</keyword>
<dbReference type="Proteomes" id="UP001049176">
    <property type="component" value="Chromosome 1"/>
</dbReference>
<evidence type="ECO:0000256" key="1">
    <source>
        <dbReference type="ARBA" id="ARBA00006199"/>
    </source>
</evidence>
<feature type="region of interest" description="Disordered" evidence="4">
    <location>
        <begin position="41"/>
        <end position="132"/>
    </location>
</feature>
<reference evidence="5" key="1">
    <citation type="journal article" date="2021" name="Genome Biol. Evol.">
        <title>The assembled and annotated genome of the fairy-ring fungus Marasmius oreades.</title>
        <authorList>
            <person name="Hiltunen M."/>
            <person name="Ament-Velasquez S.L."/>
            <person name="Johannesson H."/>
        </authorList>
    </citation>
    <scope>NUCLEOTIDE SEQUENCE</scope>
    <source>
        <strain evidence="5">03SP1</strain>
    </source>
</reference>
<dbReference type="GO" id="GO:0015031">
    <property type="term" value="P:protein transport"/>
    <property type="evidence" value="ECO:0007669"/>
    <property type="project" value="UniProtKB-UniRule"/>
</dbReference>
<keyword evidence="3" id="KW-0653">Protein transport</keyword>
<feature type="compositionally biased region" description="Basic and acidic residues" evidence="4">
    <location>
        <begin position="121"/>
        <end position="132"/>
    </location>
</feature>
<dbReference type="GO" id="GO:0031965">
    <property type="term" value="C:nuclear membrane"/>
    <property type="evidence" value="ECO:0007669"/>
    <property type="project" value="TreeGrafter"/>
</dbReference>
<dbReference type="GO" id="GO:0070628">
    <property type="term" value="F:proteasome binding"/>
    <property type="evidence" value="ECO:0007669"/>
    <property type="project" value="TreeGrafter"/>
</dbReference>
<comment type="function">
    <text evidence="3">Involved in ubiquitin-mediated protein degradation. Regulatory factor in the ubiquitin/proteasome pathway that controls the turnover of proteasome substrates. Targets proteasomes to the nucleus and facilitates the degradation of nuclear proteins.</text>
</comment>
<dbReference type="Gene3D" id="1.20.58.1590">
    <property type="entry name" value="Tethering factor for nuclear proteasome Cut8/Sts1"/>
    <property type="match status" value="1"/>
</dbReference>
<comment type="subunit">
    <text evidence="3">Binds the proteasome.</text>
</comment>
<comment type="subcellular location">
    <subcellularLocation>
        <location evidence="3">Cytoplasm</location>
    </subcellularLocation>
    <subcellularLocation>
        <location evidence="3">Nucleus</location>
    </subcellularLocation>
</comment>
<dbReference type="EMBL" id="CM032181">
    <property type="protein sequence ID" value="KAG7099129.1"/>
    <property type="molecule type" value="Genomic_DNA"/>
</dbReference>
<gene>
    <name evidence="5" type="ORF">E1B28_001001</name>
</gene>
<dbReference type="InterPro" id="IPR013868">
    <property type="entry name" value="Cut8/Sts1_fam"/>
</dbReference>
<proteinExistence type="inferred from homology"/>
<evidence type="ECO:0000256" key="4">
    <source>
        <dbReference type="SAM" id="MobiDB-lite"/>
    </source>
</evidence>
<feature type="compositionally biased region" description="Polar residues" evidence="4">
    <location>
        <begin position="41"/>
        <end position="67"/>
    </location>
</feature>
<dbReference type="InterPro" id="IPR038422">
    <property type="entry name" value="Cut8/Sts1_sf"/>
</dbReference>
<sequence>MAMLSPPNNLSFPHRPVKNSPAAFGFGFGLGSMSTPAVNWQTQPLLQPQGSGFNSFASISHNSPSRSAQKRRFDPDDGLENLRNSQDERMDRSPTPERPKRAAPKRARTSPSADSTSQSDKISKDSNKSRNDAANEDVDVGMLLASLPSQSLLPILTSLLHQQPSLKPLVLSLIPRPTLESAIQALEASAKKLRDAYPYSNQTPFSQTSSVAGFGFGFGGGFNNAHTQQPGGMRDSYILSRLRPHITEFVNATTSYLPYFSLSPTPSGSSIQQSHSAFHRDKNLPAETFRFLYTLTNHIITQPPLTQSSLVPHLLHRLSHEWMAWVERVDVIVNREGGMFGRETVEIWERGLEELATGADTKICGEVLRNVRERWITKVGWLSGRTVQHAMES</sequence>
<dbReference type="PANTHER" id="PTHR28032:SF1">
    <property type="entry name" value="FI02826P"/>
    <property type="match status" value="1"/>
</dbReference>
<keyword evidence="2 3" id="KW-0539">Nucleus</keyword>
<dbReference type="Pfam" id="PF08559">
    <property type="entry name" value="Cut8"/>
    <property type="match status" value="1"/>
</dbReference>
<evidence type="ECO:0000256" key="3">
    <source>
        <dbReference type="RuleBase" id="RU368013"/>
    </source>
</evidence>
<evidence type="ECO:0000313" key="5">
    <source>
        <dbReference type="EMBL" id="KAG7099129.1"/>
    </source>
</evidence>
<name>A0A9P7V2I4_9AGAR</name>
<evidence type="ECO:0000313" key="6">
    <source>
        <dbReference type="Proteomes" id="UP001049176"/>
    </source>
</evidence>
<dbReference type="OrthoDB" id="10061064at2759"/>
<evidence type="ECO:0000256" key="2">
    <source>
        <dbReference type="ARBA" id="ARBA00023242"/>
    </source>
</evidence>
<comment type="caution">
    <text evidence="5">The sequence shown here is derived from an EMBL/GenBank/DDBJ whole genome shotgun (WGS) entry which is preliminary data.</text>
</comment>
<comment type="similarity">
    <text evidence="1 3">Belongs to the cut8/STS1 family.</text>
</comment>
<dbReference type="GeneID" id="66070077"/>
<keyword evidence="6" id="KW-1185">Reference proteome</keyword>
<accession>A0A9P7V2I4</accession>
<dbReference type="RefSeq" id="XP_043015599.1">
    <property type="nucleotide sequence ID" value="XM_043146894.1"/>
</dbReference>
<dbReference type="PANTHER" id="PTHR28032">
    <property type="entry name" value="FI02826P"/>
    <property type="match status" value="1"/>
</dbReference>
<dbReference type="KEGG" id="more:E1B28_001001"/>
<organism evidence="5 6">
    <name type="scientific">Marasmius oreades</name>
    <name type="common">fairy-ring Marasmius</name>
    <dbReference type="NCBI Taxonomy" id="181124"/>
    <lineage>
        <taxon>Eukaryota</taxon>
        <taxon>Fungi</taxon>
        <taxon>Dikarya</taxon>
        <taxon>Basidiomycota</taxon>
        <taxon>Agaricomycotina</taxon>
        <taxon>Agaricomycetes</taxon>
        <taxon>Agaricomycetidae</taxon>
        <taxon>Agaricales</taxon>
        <taxon>Marasmiineae</taxon>
        <taxon>Marasmiaceae</taxon>
        <taxon>Marasmius</taxon>
    </lineage>
</organism>
<dbReference type="GO" id="GO:0031144">
    <property type="term" value="P:proteasome localization"/>
    <property type="evidence" value="ECO:0007669"/>
    <property type="project" value="UniProtKB-UniRule"/>
</dbReference>
<feature type="compositionally biased region" description="Basic and acidic residues" evidence="4">
    <location>
        <begin position="85"/>
        <end position="100"/>
    </location>
</feature>
<protein>
    <recommendedName>
        <fullName evidence="3">Tethering factor for nuclear proteasome STS1</fullName>
    </recommendedName>
</protein>